<evidence type="ECO:0000313" key="1">
    <source>
        <dbReference type="EMBL" id="MBA8828532.1"/>
    </source>
</evidence>
<dbReference type="EMBL" id="JACGWU010000001">
    <property type="protein sequence ID" value="MBA8828532.1"/>
    <property type="molecule type" value="Genomic_DNA"/>
</dbReference>
<dbReference type="RefSeq" id="WP_182483935.1">
    <property type="nucleotide sequence ID" value="NZ_JACGWU010000001.1"/>
</dbReference>
<gene>
    <name evidence="1" type="ORF">FB555_000603</name>
</gene>
<comment type="caution">
    <text evidence="1">The sequence shown here is derived from an EMBL/GenBank/DDBJ whole genome shotgun (WGS) entry which is preliminary data.</text>
</comment>
<reference evidence="1 2" key="1">
    <citation type="submission" date="2020-07" db="EMBL/GenBank/DDBJ databases">
        <title>Sequencing the genomes of 1000 actinobacteria strains.</title>
        <authorList>
            <person name="Klenk H.-P."/>
        </authorList>
    </citation>
    <scope>NUCLEOTIDE SEQUENCE [LARGE SCALE GENOMIC DNA]</scope>
    <source>
        <strain evidence="1 2">DSM 23737</strain>
    </source>
</reference>
<proteinExistence type="predicted"/>
<organism evidence="1 2">
    <name type="scientific">Alpinimonas psychrophila</name>
    <dbReference type="NCBI Taxonomy" id="748908"/>
    <lineage>
        <taxon>Bacteria</taxon>
        <taxon>Bacillati</taxon>
        <taxon>Actinomycetota</taxon>
        <taxon>Actinomycetes</taxon>
        <taxon>Micrococcales</taxon>
        <taxon>Microbacteriaceae</taxon>
        <taxon>Alpinimonas</taxon>
    </lineage>
</organism>
<sequence>MKNIFWLIVGVALGFVVAHRVSKSEQGQAFLSDIDSKSRDFKEAIVEGYRVREDELRSALKHN</sequence>
<dbReference type="AlphaFoldDB" id="A0A7W3JSZ0"/>
<evidence type="ECO:0000313" key="2">
    <source>
        <dbReference type="Proteomes" id="UP000524237"/>
    </source>
</evidence>
<protein>
    <submittedName>
        <fullName evidence="1">Uncharacterized protein</fullName>
    </submittedName>
</protein>
<accession>A0A7W3JSZ0</accession>
<keyword evidence="2" id="KW-1185">Reference proteome</keyword>
<name>A0A7W3JSZ0_9MICO</name>
<dbReference type="Proteomes" id="UP000524237">
    <property type="component" value="Unassembled WGS sequence"/>
</dbReference>